<name>A0A8J2ML11_COTCN</name>
<organism evidence="1 2">
    <name type="scientific">Cotesia congregata</name>
    <name type="common">Parasitoid wasp</name>
    <name type="synonym">Apanteles congregatus</name>
    <dbReference type="NCBI Taxonomy" id="51543"/>
    <lineage>
        <taxon>Eukaryota</taxon>
        <taxon>Metazoa</taxon>
        <taxon>Ecdysozoa</taxon>
        <taxon>Arthropoda</taxon>
        <taxon>Hexapoda</taxon>
        <taxon>Insecta</taxon>
        <taxon>Pterygota</taxon>
        <taxon>Neoptera</taxon>
        <taxon>Endopterygota</taxon>
        <taxon>Hymenoptera</taxon>
        <taxon>Apocrita</taxon>
        <taxon>Ichneumonoidea</taxon>
        <taxon>Braconidae</taxon>
        <taxon>Microgastrinae</taxon>
        <taxon>Cotesia</taxon>
    </lineage>
</organism>
<dbReference type="AlphaFoldDB" id="A0A8J2ML11"/>
<evidence type="ECO:0000313" key="1">
    <source>
        <dbReference type="EMBL" id="CAG5093146.1"/>
    </source>
</evidence>
<dbReference type="OrthoDB" id="7989680at2759"/>
<sequence length="190" mass="22170">MNVDHVIQLSKAKKACRANHRIFYNSNIEPKAKIICYQLLVRLIISYAAPVLWNTGPSVMEHYRRFERSCLRACLGRYRTVDSNFTKRIDNKSIYDTANISRFDTFCLTLTRNYFSNVYQINKDLLNKLKVENNTMVLRMAKSNYSPPELFTNLDRLGLIQDSDNIPVICHIQRHCARKAVFTDTDIPKD</sequence>
<keyword evidence="2" id="KW-1185">Reference proteome</keyword>
<reference evidence="1" key="1">
    <citation type="submission" date="2021-04" db="EMBL/GenBank/DDBJ databases">
        <authorList>
            <person name="Chebbi M.A.C M."/>
        </authorList>
    </citation>
    <scope>NUCLEOTIDE SEQUENCE</scope>
</reference>
<comment type="caution">
    <text evidence="1">The sequence shown here is derived from an EMBL/GenBank/DDBJ whole genome shotgun (WGS) entry which is preliminary data.</text>
</comment>
<proteinExistence type="predicted"/>
<accession>A0A8J2ML11</accession>
<protein>
    <submittedName>
        <fullName evidence="1">Uncharacterized protein</fullName>
    </submittedName>
</protein>
<dbReference type="Proteomes" id="UP000786811">
    <property type="component" value="Unassembled WGS sequence"/>
</dbReference>
<evidence type="ECO:0000313" key="2">
    <source>
        <dbReference type="Proteomes" id="UP000786811"/>
    </source>
</evidence>
<gene>
    <name evidence="1" type="ORF">HICCMSTLAB_LOCUS6622</name>
</gene>
<dbReference type="EMBL" id="CAJNRD030001120">
    <property type="protein sequence ID" value="CAG5093146.1"/>
    <property type="molecule type" value="Genomic_DNA"/>
</dbReference>